<reference evidence="2 3" key="1">
    <citation type="submission" date="2016-04" db="EMBL/GenBank/DDBJ databases">
        <title>The genome of Intoshia linei affirms orthonectids as highly simplified spiralians.</title>
        <authorList>
            <person name="Mikhailov K.V."/>
            <person name="Slusarev G.S."/>
            <person name="Nikitin M.A."/>
            <person name="Logacheva M.D."/>
            <person name="Penin A."/>
            <person name="Aleoshin V."/>
            <person name="Panchin Y.V."/>
        </authorList>
    </citation>
    <scope>NUCLEOTIDE SEQUENCE [LARGE SCALE GENOMIC DNA]</scope>
    <source>
        <strain evidence="2">Intl2013</strain>
        <tissue evidence="2">Whole animal</tissue>
    </source>
</reference>
<gene>
    <name evidence="2" type="ORF">A3Q56_06003</name>
</gene>
<dbReference type="GO" id="GO:0003723">
    <property type="term" value="F:RNA binding"/>
    <property type="evidence" value="ECO:0007669"/>
    <property type="project" value="InterPro"/>
</dbReference>
<dbReference type="AlphaFoldDB" id="A0A177AWA7"/>
<dbReference type="GO" id="GO:0003968">
    <property type="term" value="F:RNA-directed RNA polymerase activity"/>
    <property type="evidence" value="ECO:0007669"/>
    <property type="project" value="InterPro"/>
</dbReference>
<protein>
    <recommendedName>
        <fullName evidence="1">RNA-directed RNA polymerase C-terminal domain-containing protein</fullName>
    </recommendedName>
</protein>
<dbReference type="GO" id="GO:0006351">
    <property type="term" value="P:DNA-templated transcription"/>
    <property type="evidence" value="ECO:0007669"/>
    <property type="project" value="InterPro"/>
</dbReference>
<name>A0A177AWA7_9BILA</name>
<evidence type="ECO:0000313" key="3">
    <source>
        <dbReference type="Proteomes" id="UP000078046"/>
    </source>
</evidence>
<evidence type="ECO:0000313" key="2">
    <source>
        <dbReference type="EMBL" id="OAF66276.1"/>
    </source>
</evidence>
<sequence length="169" mass="19041">MTISPELTFSYNDIWELISVSKIPDFLIMDMLKDEKDKARIFCVLSLDMNLVLKSLFGSFVQHVMYLNNSCPVKIGLSIEARDVETLATYLQFNGADVSYLCGDVASSDRSIPFEVFMELVNLINECIARAVFQPKNSCEGDIVLNILIYRTSQGMPSGLYLTGLCTYY</sequence>
<feature type="domain" description="RNA-directed RNA polymerase C-terminal" evidence="1">
    <location>
        <begin position="35"/>
        <end position="164"/>
    </location>
</feature>
<keyword evidence="3" id="KW-1185">Reference proteome</keyword>
<dbReference type="Proteomes" id="UP000078046">
    <property type="component" value="Unassembled WGS sequence"/>
</dbReference>
<dbReference type="InterPro" id="IPR043502">
    <property type="entry name" value="DNA/RNA_pol_sf"/>
</dbReference>
<organism evidence="2 3">
    <name type="scientific">Intoshia linei</name>
    <dbReference type="NCBI Taxonomy" id="1819745"/>
    <lineage>
        <taxon>Eukaryota</taxon>
        <taxon>Metazoa</taxon>
        <taxon>Spiralia</taxon>
        <taxon>Lophotrochozoa</taxon>
        <taxon>Mesozoa</taxon>
        <taxon>Orthonectida</taxon>
        <taxon>Rhopaluridae</taxon>
        <taxon>Intoshia</taxon>
    </lineage>
</organism>
<dbReference type="EMBL" id="LWCA01000982">
    <property type="protein sequence ID" value="OAF66276.1"/>
    <property type="molecule type" value="Genomic_DNA"/>
</dbReference>
<comment type="caution">
    <text evidence="2">The sequence shown here is derived from an EMBL/GenBank/DDBJ whole genome shotgun (WGS) entry which is preliminary data.</text>
</comment>
<evidence type="ECO:0000259" key="1">
    <source>
        <dbReference type="Pfam" id="PF00680"/>
    </source>
</evidence>
<accession>A0A177AWA7</accession>
<dbReference type="Pfam" id="PF00680">
    <property type="entry name" value="RdRP_1"/>
    <property type="match status" value="1"/>
</dbReference>
<dbReference type="InterPro" id="IPR001205">
    <property type="entry name" value="RNA-dir_pol_C"/>
</dbReference>
<proteinExistence type="predicted"/>
<dbReference type="SUPFAM" id="SSF56672">
    <property type="entry name" value="DNA/RNA polymerases"/>
    <property type="match status" value="1"/>
</dbReference>